<accession>A0AAV6PIK5</accession>
<name>A0AAV6PIK5_SOLSE</name>
<feature type="compositionally biased region" description="Basic residues" evidence="1">
    <location>
        <begin position="1"/>
        <end position="13"/>
    </location>
</feature>
<protein>
    <submittedName>
        <fullName evidence="2">Uncharacterized protein</fullName>
    </submittedName>
</protein>
<comment type="caution">
    <text evidence="2">The sequence shown here is derived from an EMBL/GenBank/DDBJ whole genome shotgun (WGS) entry which is preliminary data.</text>
</comment>
<dbReference type="Proteomes" id="UP000693946">
    <property type="component" value="Unassembled WGS sequence"/>
</dbReference>
<evidence type="ECO:0000313" key="2">
    <source>
        <dbReference type="EMBL" id="KAG7464320.1"/>
    </source>
</evidence>
<gene>
    <name evidence="2" type="ORF">JOB18_009702</name>
</gene>
<evidence type="ECO:0000313" key="3">
    <source>
        <dbReference type="Proteomes" id="UP000693946"/>
    </source>
</evidence>
<sequence>MNEGGRKKKKKEQKKKEEARLEQNSSPCSSQRSRPFAPAQTPDTPAFRLDGELRMKDKEAEHR</sequence>
<feature type="region of interest" description="Disordered" evidence="1">
    <location>
        <begin position="1"/>
        <end position="63"/>
    </location>
</feature>
<organism evidence="2 3">
    <name type="scientific">Solea senegalensis</name>
    <name type="common">Senegalese sole</name>
    <dbReference type="NCBI Taxonomy" id="28829"/>
    <lineage>
        <taxon>Eukaryota</taxon>
        <taxon>Metazoa</taxon>
        <taxon>Chordata</taxon>
        <taxon>Craniata</taxon>
        <taxon>Vertebrata</taxon>
        <taxon>Euteleostomi</taxon>
        <taxon>Actinopterygii</taxon>
        <taxon>Neopterygii</taxon>
        <taxon>Teleostei</taxon>
        <taxon>Neoteleostei</taxon>
        <taxon>Acanthomorphata</taxon>
        <taxon>Carangaria</taxon>
        <taxon>Pleuronectiformes</taxon>
        <taxon>Pleuronectoidei</taxon>
        <taxon>Soleidae</taxon>
        <taxon>Solea</taxon>
    </lineage>
</organism>
<proteinExistence type="predicted"/>
<keyword evidence="3" id="KW-1185">Reference proteome</keyword>
<dbReference type="AlphaFoldDB" id="A0AAV6PIK5"/>
<feature type="compositionally biased region" description="Basic and acidic residues" evidence="1">
    <location>
        <begin position="49"/>
        <end position="63"/>
    </location>
</feature>
<evidence type="ECO:0000256" key="1">
    <source>
        <dbReference type="SAM" id="MobiDB-lite"/>
    </source>
</evidence>
<dbReference type="EMBL" id="JAGKHQ010000812">
    <property type="protein sequence ID" value="KAG7464320.1"/>
    <property type="molecule type" value="Genomic_DNA"/>
</dbReference>
<reference evidence="2 3" key="1">
    <citation type="journal article" date="2021" name="Sci. Rep.">
        <title>Chromosome anchoring in Senegalese sole (Solea senegalensis) reveals sex-associated markers and genome rearrangements in flatfish.</title>
        <authorList>
            <person name="Guerrero-Cozar I."/>
            <person name="Gomez-Garrido J."/>
            <person name="Berbel C."/>
            <person name="Martinez-Blanch J.F."/>
            <person name="Alioto T."/>
            <person name="Claros M.G."/>
            <person name="Gagnaire P.A."/>
            <person name="Manchado M."/>
        </authorList>
    </citation>
    <scope>NUCLEOTIDE SEQUENCE [LARGE SCALE GENOMIC DNA]</scope>
    <source>
        <strain evidence="2">Sse05_10M</strain>
    </source>
</reference>
<feature type="compositionally biased region" description="Polar residues" evidence="1">
    <location>
        <begin position="22"/>
        <end position="33"/>
    </location>
</feature>